<name>A0ABR1KAC4_9PEZI</name>
<protein>
    <recommendedName>
        <fullName evidence="2">PD-(D/E)XK nuclease-like domain-containing protein</fullName>
    </recommendedName>
</protein>
<dbReference type="Proteomes" id="UP001363622">
    <property type="component" value="Unassembled WGS sequence"/>
</dbReference>
<keyword evidence="4" id="KW-1185">Reference proteome</keyword>
<comment type="caution">
    <text evidence="3">The sequence shown here is derived from an EMBL/GenBank/DDBJ whole genome shotgun (WGS) entry which is preliminary data.</text>
</comment>
<reference evidence="3 4" key="1">
    <citation type="submission" date="2024-04" db="EMBL/GenBank/DDBJ databases">
        <title>Phyllosticta paracitricarpa is synonymous to the EU quarantine fungus P. citricarpa based on phylogenomic analyses.</title>
        <authorList>
            <consortium name="Lawrence Berkeley National Laboratory"/>
            <person name="Van Ingen-Buijs V.A."/>
            <person name="Van Westerhoven A.C."/>
            <person name="Haridas S."/>
            <person name="Skiadas P."/>
            <person name="Martin F."/>
            <person name="Groenewald J.Z."/>
            <person name="Crous P.W."/>
            <person name="Seidl M.F."/>
        </authorList>
    </citation>
    <scope>NUCLEOTIDE SEQUENCE [LARGE SCALE GENOMIC DNA]</scope>
    <source>
        <strain evidence="3 4">CBS 123371</strain>
    </source>
</reference>
<feature type="domain" description="PD-(D/E)XK nuclease-like" evidence="2">
    <location>
        <begin position="207"/>
        <end position="445"/>
    </location>
</feature>
<feature type="compositionally biased region" description="Basic and acidic residues" evidence="1">
    <location>
        <begin position="75"/>
        <end position="87"/>
    </location>
</feature>
<proteinExistence type="predicted"/>
<accession>A0ABR1KAC4</accession>
<evidence type="ECO:0000313" key="3">
    <source>
        <dbReference type="EMBL" id="KAK7509480.1"/>
    </source>
</evidence>
<feature type="compositionally biased region" description="Low complexity" evidence="1">
    <location>
        <begin position="110"/>
        <end position="127"/>
    </location>
</feature>
<sequence length="455" mass="50348">MSSDSWITTWLEDVETATNRRSQKRNRPPSPSLPSPLLSPSSSSPPPPPPATKRHRSRAADMPPSPRSSTSTPSKRSEPHATRGHFYEDDDDQVTPRPVAKRKRSGAGTGPSSPARSSTTTTTASSSYGHIRPMADLTISGVVTCISMEDVLAKGDAASFLGQSLGNLFGALPLETCWAIIPPRLKSEIEEQPQLKRLGLREENYRSEDDRSAMDILREYGVAMDVLAAARKYDADGGHESSWNSEVHTPLLRAALKGLDTVDLADMMKAKTHPQTLVSYLPAANMQIMASRKMVDYAIVLNVGPSWPLYDRLRSVLQQDDESKFINASDQPGLHLRPIAIGIETKRPKNCDRNEAEAQLTVWATLQLRRVRQVIGNDQQLPGFPVLLVLGHCWDIYFVIPSGNDAKDEVRLYGPSLIGHTRSFLGVYRLLGSLRALYKWVGTDFKAWWDDMIPA</sequence>
<evidence type="ECO:0000259" key="2">
    <source>
        <dbReference type="Pfam" id="PF20516"/>
    </source>
</evidence>
<feature type="region of interest" description="Disordered" evidence="1">
    <location>
        <begin position="15"/>
        <end position="128"/>
    </location>
</feature>
<dbReference type="InterPro" id="IPR046797">
    <property type="entry name" value="PDDEXK_12"/>
</dbReference>
<evidence type="ECO:0000313" key="4">
    <source>
        <dbReference type="Proteomes" id="UP001363622"/>
    </source>
</evidence>
<evidence type="ECO:0000256" key="1">
    <source>
        <dbReference type="SAM" id="MobiDB-lite"/>
    </source>
</evidence>
<gene>
    <name evidence="3" type="ORF">IWZ03DRAFT_90640</name>
</gene>
<organism evidence="3 4">
    <name type="scientific">Phyllosticta citriasiana</name>
    <dbReference type="NCBI Taxonomy" id="595635"/>
    <lineage>
        <taxon>Eukaryota</taxon>
        <taxon>Fungi</taxon>
        <taxon>Dikarya</taxon>
        <taxon>Ascomycota</taxon>
        <taxon>Pezizomycotina</taxon>
        <taxon>Dothideomycetes</taxon>
        <taxon>Dothideomycetes incertae sedis</taxon>
        <taxon>Botryosphaeriales</taxon>
        <taxon>Phyllostictaceae</taxon>
        <taxon>Phyllosticta</taxon>
    </lineage>
</organism>
<dbReference type="Pfam" id="PF20516">
    <property type="entry name" value="PDDEXK_12"/>
    <property type="match status" value="1"/>
</dbReference>
<dbReference type="EMBL" id="JBBPHU010000017">
    <property type="protein sequence ID" value="KAK7509480.1"/>
    <property type="molecule type" value="Genomic_DNA"/>
</dbReference>